<comment type="caution">
    <text evidence="1">The sequence shown here is derived from an EMBL/GenBank/DDBJ whole genome shotgun (WGS) entry which is preliminary data.</text>
</comment>
<reference evidence="1 2" key="1">
    <citation type="journal article" date="2022" name="Genome Biol. Evol.">
        <title>The Spruce Budworm Genome: Reconstructing the Evolutionary History of Antifreeze Proteins.</title>
        <authorList>
            <person name="Beliveau C."/>
            <person name="Gagne P."/>
            <person name="Picq S."/>
            <person name="Vernygora O."/>
            <person name="Keeling C.I."/>
            <person name="Pinkney K."/>
            <person name="Doucet D."/>
            <person name="Wen F."/>
            <person name="Johnston J.S."/>
            <person name="Maaroufi H."/>
            <person name="Boyle B."/>
            <person name="Laroche J."/>
            <person name="Dewar K."/>
            <person name="Juretic N."/>
            <person name="Blackburn G."/>
            <person name="Nisole A."/>
            <person name="Brunet B."/>
            <person name="Brandao M."/>
            <person name="Lumley L."/>
            <person name="Duan J."/>
            <person name="Quan G."/>
            <person name="Lucarotti C.J."/>
            <person name="Roe A.D."/>
            <person name="Sperling F.A.H."/>
            <person name="Levesque R.C."/>
            <person name="Cusson M."/>
        </authorList>
    </citation>
    <scope>NUCLEOTIDE SEQUENCE [LARGE SCALE GENOMIC DNA]</scope>
    <source>
        <strain evidence="1">Glfc:IPQL:Cfum</strain>
    </source>
</reference>
<keyword evidence="2" id="KW-1185">Reference proteome</keyword>
<dbReference type="EMBL" id="CM046109">
    <property type="protein sequence ID" value="KAI8441772.1"/>
    <property type="molecule type" value="Genomic_DNA"/>
</dbReference>
<organism evidence="1 2">
    <name type="scientific">Choristoneura fumiferana</name>
    <name type="common">Spruce budworm moth</name>
    <name type="synonym">Archips fumiferana</name>
    <dbReference type="NCBI Taxonomy" id="7141"/>
    <lineage>
        <taxon>Eukaryota</taxon>
        <taxon>Metazoa</taxon>
        <taxon>Ecdysozoa</taxon>
        <taxon>Arthropoda</taxon>
        <taxon>Hexapoda</taxon>
        <taxon>Insecta</taxon>
        <taxon>Pterygota</taxon>
        <taxon>Neoptera</taxon>
        <taxon>Endopterygota</taxon>
        <taxon>Lepidoptera</taxon>
        <taxon>Glossata</taxon>
        <taxon>Ditrysia</taxon>
        <taxon>Tortricoidea</taxon>
        <taxon>Tortricidae</taxon>
        <taxon>Tortricinae</taxon>
        <taxon>Choristoneura</taxon>
    </lineage>
</organism>
<accession>A0ACC0KZ46</accession>
<evidence type="ECO:0000313" key="1">
    <source>
        <dbReference type="EMBL" id="KAI8441772.1"/>
    </source>
</evidence>
<evidence type="ECO:0000313" key="2">
    <source>
        <dbReference type="Proteomes" id="UP001064048"/>
    </source>
</evidence>
<gene>
    <name evidence="1" type="ORF">MSG28_005461</name>
</gene>
<protein>
    <submittedName>
        <fullName evidence="1">Uncharacterized protein</fullName>
    </submittedName>
</protein>
<dbReference type="Proteomes" id="UP001064048">
    <property type="component" value="Chromosome 9"/>
</dbReference>
<proteinExistence type="predicted"/>
<name>A0ACC0KZ46_CHOFU</name>
<sequence>MENKISLLSSKRDSYFKRIQSIYDSIPKTKRDKIALFLMQAANIQHLRDEFVELNDSIHACHLDLDPKYEPKFELLWEFDDMFYAIKSVFKKLSDSDDNAASAAASAAPAFKLPRIDIPDFDGDIQKFPLFIESFRTIVHNNPALGNAERIHYLISKLKGKAQSICVGIAPTPDNYRVLYETLVDKYEDKRAIAISYLENILNLKPLSAGKANAANLESYIDQFSTSVAALRQLNIKEMSDFIFVHLALRKLDSETSKAFEMSLKDNEKFPKYDDFVKFIRDQTKILQRTTAVASPSHPHAGNHAQRNQPSPAPRTHFVQNKMQTFLVNNNENPIRVCSYCNSNKHANLYQCEPFLRLTPIEKYNVIKKCNGCVNCLSVRHTLSTCKSNTTCKYCHKAHHSQLCRNALDHPNASKQGDSNFKDYGHSYNANKGQFRPPAPLPVNQPASSPATAAAAPPARPHAAASPSSVPYAPAAASSDCTRTNNSDVGFSGTATSNQDSFKTVLLGTAIVQVLDAFGNRRDIRVLVDMGSQNHFITSRCLRTLGLKLSPDDKNISVHGIGESSQSIKGTSNLTLFSRFDDSFSFDLQALVIDKISGNLPACEINTACLDYLKDIPFSDSHWYMPGKIDLLLGAEDFVKCIMKNNRIIGPPGLPDAIETVFGYVISGSAYTTSVQSSTVQTFFTATDKVDTLLSKFWEIEEVPTRKHLSADDKACEQIYSQQTTRDDLGRYVVPLPFCRDPCDLGDSLPTAMRRYKSLERRFKQNNVIHQQYDEIIRDYLQKEYISLVKDLESNPSAYIIPHHPVIKEDRLTTKVRIVLDASASTSTDISLNDCLYTGPNLQSDLLAIIFDFRLFPIAITADIRQMYLRILVSPEFHRYLRMIYRFSNESEPQIYEFNRVCFGLKCSPYLAMRTVKQLLLDEGSSFPAAASVASRNLYMDDLGTSVMDESTAIELSRDLIALFSRAGLELVKFSSNSRSLLEHLPEDNRLSAVVDISDDTDLKILGLRWCPVADQFSITVNLDPQNVVTKRTILSTIAKLWDLVGIAAPIILYAKLLIKTLWLLKLDWDEPLPGQICAQWSQFKAELLLLKELKFPRHLGINTSDCELTLVGFSDASTVAYGAVVYLCVSHPIFAQNIVNIVCAKSKVAPVKVLTLARLELCAALLLAKLIRYVSDNISNRCKISNIYAFTDSSVTLQWIHSSPHRFNVFVSNRIAQINEYLPASHFFHVSGKENPSDCLSRGLTPSQLLVHSLWLNGPSWMKESMSQWPLDHFIFDEHQVIPEVKMKAQTFLTTDKDEPFLHKLATRFSSWSKFLRVVVYVFRFMKKIPRSDRIKPADIEIAEKAVLASVQSVHFDEDVRNLQSHKTPSKGMQKLCPFLSDGLLLVGGRLNKSDLEFFAKHPILLPNNDHVVNLLVDAYHKRFLHAGPNLMLSLLRQRYWILSGRNLVRKRFRLCNHCFKVSPSIDSPLMADLPSCRVTEAKPFIHTGVDYAGPLPILLSRYRGARQQKAYICLFICLVTRCTHIELAVDLSTSAFINAFKRFVSRRGTCLNLYSDQGTNFIGAKAYFDELSQLTHSKEYKDAFSNEVLQQGINWRFNPPSAPHFGGSWESNIRSIKLHLKRVIGDQLLTYEEMLTVLTQIESVLNSRPLTLLNADPSEPTALTPSHFLTLGPVNSLHNVDVSSLSLNLVKRKYLLDKIIQSFWKRWRVEYLHTLQMRQKWNTASNPITKGTIVLLNIDNVPPLKWPLGVIEDVFPGKDGVIRVVSANATPEFEGRGGEQLANSIANLMQRAYHSSQAFDLKQLSILEGKQCWKLYIDILLKVTQAIERTRLGVSLRDRIRNGDIRSRTKVTDIALRVAKLKWQRAVCRPPTRWSDDLVKIAGLRWIRKAQDRSEWRALGEAYVQQWTTFG</sequence>